<organism evidence="1 2">
    <name type="scientific">Grylomicrobium aquisgranensis</name>
    <dbReference type="NCBI Taxonomy" id="2926318"/>
    <lineage>
        <taxon>Bacteria</taxon>
        <taxon>Bacillati</taxon>
        <taxon>Bacillota</taxon>
        <taxon>Erysipelotrichia</taxon>
        <taxon>Erysipelotrichales</taxon>
        <taxon>Erysipelotrichaceae</taxon>
        <taxon>Grylomicrobium</taxon>
    </lineage>
</organism>
<reference evidence="1 2" key="1">
    <citation type="submission" date="2022-03" db="EMBL/GenBank/DDBJ databases">
        <title>Novel taxa within the pig intestine.</title>
        <authorList>
            <person name="Wylensek D."/>
            <person name="Bishof K."/>
            <person name="Afrizal A."/>
            <person name="Clavel T."/>
        </authorList>
    </citation>
    <scope>NUCLEOTIDE SEQUENCE [LARGE SCALE GENOMIC DNA]</scope>
    <source>
        <strain evidence="1 2">CLA-KB-P133</strain>
    </source>
</reference>
<evidence type="ECO:0000313" key="1">
    <source>
        <dbReference type="EMBL" id="MDX8420455.1"/>
    </source>
</evidence>
<dbReference type="RefSeq" id="WP_370596585.1">
    <property type="nucleotide sequence ID" value="NZ_JALBUR010000039.1"/>
</dbReference>
<accession>A0AB35U4M2</accession>
<dbReference type="AlphaFoldDB" id="A0AB35U4M2"/>
<keyword evidence="2" id="KW-1185">Reference proteome</keyword>
<dbReference type="EMBL" id="JALBUR010000039">
    <property type="protein sequence ID" value="MDX8420455.1"/>
    <property type="molecule type" value="Genomic_DNA"/>
</dbReference>
<dbReference type="Proteomes" id="UP001286174">
    <property type="component" value="Unassembled WGS sequence"/>
</dbReference>
<sequence length="165" mass="18856">MDKEDNKQFITAKEAAERWDETVDYVYKVCKYYRLTKSGFPARYNIPIDLSPVIIPDGRFKGATYKEWLYVIRAIIENKLLAPELFNSNDQRIRTIVAQLHTAGIITPLIGAKRNTLDYRCYQITLGYFGSDWAGLVEKDKYALVSKLAESITKGATDAILDKYG</sequence>
<name>A0AB35U4M2_9FIRM</name>
<gene>
    <name evidence="1" type="ORF">MOZ60_10200</name>
</gene>
<proteinExistence type="predicted"/>
<protein>
    <submittedName>
        <fullName evidence="1">Uncharacterized protein</fullName>
    </submittedName>
</protein>
<comment type="caution">
    <text evidence="1">The sequence shown here is derived from an EMBL/GenBank/DDBJ whole genome shotgun (WGS) entry which is preliminary data.</text>
</comment>
<evidence type="ECO:0000313" key="2">
    <source>
        <dbReference type="Proteomes" id="UP001286174"/>
    </source>
</evidence>